<dbReference type="Proteomes" id="UP001060215">
    <property type="component" value="Chromosome 10"/>
</dbReference>
<evidence type="ECO:0000313" key="1">
    <source>
        <dbReference type="EMBL" id="KAI7997278.1"/>
    </source>
</evidence>
<proteinExistence type="predicted"/>
<gene>
    <name evidence="1" type="ORF">LOK49_LG10G00506</name>
</gene>
<sequence length="187" mass="21383">METEMPGVVLVFRNNSAGTDSAVNLWMASPPSSDDLSSESLMESHTRSVDPLLNSYSDYEGGVYGRPIIVDFSPVTDFREATCRQYEENACNCGGYCNFMHLKRIGRELRRQLFERYCSRHSRSRSRSRSPYRHRSYDGALMEVVGTIEGMMARITTMRVVAREFSSCCVRDLRNVSNLSEEFPLKF</sequence>
<evidence type="ECO:0000313" key="2">
    <source>
        <dbReference type="Proteomes" id="UP001060215"/>
    </source>
</evidence>
<name>A0ACC0G9K1_9ERIC</name>
<organism evidence="1 2">
    <name type="scientific">Camellia lanceoleosa</name>
    <dbReference type="NCBI Taxonomy" id="1840588"/>
    <lineage>
        <taxon>Eukaryota</taxon>
        <taxon>Viridiplantae</taxon>
        <taxon>Streptophyta</taxon>
        <taxon>Embryophyta</taxon>
        <taxon>Tracheophyta</taxon>
        <taxon>Spermatophyta</taxon>
        <taxon>Magnoliopsida</taxon>
        <taxon>eudicotyledons</taxon>
        <taxon>Gunneridae</taxon>
        <taxon>Pentapetalae</taxon>
        <taxon>asterids</taxon>
        <taxon>Ericales</taxon>
        <taxon>Theaceae</taxon>
        <taxon>Camellia</taxon>
    </lineage>
</organism>
<accession>A0ACC0G9K1</accession>
<dbReference type="EMBL" id="CM045767">
    <property type="protein sequence ID" value="KAI7997278.1"/>
    <property type="molecule type" value="Genomic_DNA"/>
</dbReference>
<keyword evidence="2" id="KW-1185">Reference proteome</keyword>
<protein>
    <submittedName>
        <fullName evidence="1">Splicing factor U2af small subunit A</fullName>
    </submittedName>
</protein>
<comment type="caution">
    <text evidence="1">The sequence shown here is derived from an EMBL/GenBank/DDBJ whole genome shotgun (WGS) entry which is preliminary data.</text>
</comment>
<reference evidence="1 2" key="1">
    <citation type="journal article" date="2022" name="Plant J.">
        <title>Chromosome-level genome of Camellia lanceoleosa provides a valuable resource for understanding genome evolution and self-incompatibility.</title>
        <authorList>
            <person name="Gong W."/>
            <person name="Xiao S."/>
            <person name="Wang L."/>
            <person name="Liao Z."/>
            <person name="Chang Y."/>
            <person name="Mo W."/>
            <person name="Hu G."/>
            <person name="Li W."/>
            <person name="Zhao G."/>
            <person name="Zhu H."/>
            <person name="Hu X."/>
            <person name="Ji K."/>
            <person name="Xiang X."/>
            <person name="Song Q."/>
            <person name="Yuan D."/>
            <person name="Jin S."/>
            <person name="Zhang L."/>
        </authorList>
    </citation>
    <scope>NUCLEOTIDE SEQUENCE [LARGE SCALE GENOMIC DNA]</scope>
    <source>
        <strain evidence="1">SQ_2022a</strain>
    </source>
</reference>